<dbReference type="EMBL" id="OIVN01002255">
    <property type="protein sequence ID" value="SPD02029.1"/>
    <property type="molecule type" value="Genomic_DNA"/>
</dbReference>
<evidence type="ECO:0000313" key="2">
    <source>
        <dbReference type="EMBL" id="SPD02029.1"/>
    </source>
</evidence>
<sequence length="296" mass="32985">MQSGSKHQWTTTEDVKLVECLVDMANSGSTWKAENGFKFGYLSELEKIMLEKIPGYKLRAQPHIQNKYRLLKKQYGAIADMLGQGSGLVGMIDTNVWYVILTFFKGHSSTTGLRNKPFPHYDDLAHVFGKDRATGFSAEGPSDMAQTVDREEAEENEDLYDTDDSLASTQGSPIAASSDNPSSTSTSTSTRRKKGKKSDLVFTQLVDNLGNMSRVYEGVTESMKKLAKTFEHEADGTDRRMKVYEELIFAGGGLTDEEIVKVGGIITADCNKTDYFFTLGGHFKKLYVYSLLQKRL</sequence>
<organism evidence="2">
    <name type="scientific">Fagus sylvatica</name>
    <name type="common">Beechnut</name>
    <dbReference type="NCBI Taxonomy" id="28930"/>
    <lineage>
        <taxon>Eukaryota</taxon>
        <taxon>Viridiplantae</taxon>
        <taxon>Streptophyta</taxon>
        <taxon>Embryophyta</taxon>
        <taxon>Tracheophyta</taxon>
        <taxon>Spermatophyta</taxon>
        <taxon>Magnoliopsida</taxon>
        <taxon>eudicotyledons</taxon>
        <taxon>Gunneridae</taxon>
        <taxon>Pentapetalae</taxon>
        <taxon>rosids</taxon>
        <taxon>fabids</taxon>
        <taxon>Fagales</taxon>
        <taxon>Fagaceae</taxon>
        <taxon>Fagus</taxon>
    </lineage>
</organism>
<gene>
    <name evidence="2" type="ORF">FSB_LOCUS29911</name>
</gene>
<name>A0A2N9GRH7_FAGSY</name>
<evidence type="ECO:0000256" key="1">
    <source>
        <dbReference type="SAM" id="MobiDB-lite"/>
    </source>
</evidence>
<feature type="compositionally biased region" description="Polar residues" evidence="1">
    <location>
        <begin position="165"/>
        <end position="181"/>
    </location>
</feature>
<reference evidence="2" key="1">
    <citation type="submission" date="2018-02" db="EMBL/GenBank/DDBJ databases">
        <authorList>
            <person name="Cohen D.B."/>
            <person name="Kent A.D."/>
        </authorList>
    </citation>
    <scope>NUCLEOTIDE SEQUENCE</scope>
</reference>
<proteinExistence type="predicted"/>
<feature type="region of interest" description="Disordered" evidence="1">
    <location>
        <begin position="136"/>
        <end position="196"/>
    </location>
</feature>
<feature type="compositionally biased region" description="Acidic residues" evidence="1">
    <location>
        <begin position="151"/>
        <end position="164"/>
    </location>
</feature>
<dbReference type="AlphaFoldDB" id="A0A2N9GRH7"/>
<dbReference type="PANTHER" id="PTHR46250">
    <property type="entry name" value="MYB/SANT-LIKE DNA-BINDING DOMAIN PROTEIN-RELATED"/>
    <property type="match status" value="1"/>
</dbReference>
<protein>
    <recommendedName>
        <fullName evidence="3">Myb/SANT-like domain-containing protein</fullName>
    </recommendedName>
</protein>
<dbReference type="PANTHER" id="PTHR46250:SF18">
    <property type="entry name" value="MYB_SANT-LIKE DOMAIN-CONTAINING PROTEIN"/>
    <property type="match status" value="1"/>
</dbReference>
<evidence type="ECO:0008006" key="3">
    <source>
        <dbReference type="Google" id="ProtNLM"/>
    </source>
</evidence>
<accession>A0A2N9GRH7</accession>